<dbReference type="InterPro" id="IPR051164">
    <property type="entry name" value="NmrA-like_oxidored"/>
</dbReference>
<reference evidence="4" key="1">
    <citation type="submission" date="2021-01" db="EMBL/GenBank/DDBJ databases">
        <title>Whole genome shotgun sequence of Actinoplanes cyaneus NBRC 14990.</title>
        <authorList>
            <person name="Komaki H."/>
            <person name="Tamura T."/>
        </authorList>
    </citation>
    <scope>NUCLEOTIDE SEQUENCE</scope>
    <source>
        <strain evidence="4">NBRC 14990</strain>
    </source>
</reference>
<dbReference type="Pfam" id="PF05368">
    <property type="entry name" value="NmrA"/>
    <property type="match status" value="1"/>
</dbReference>
<sequence>MPSDDRRTILVLGATGKQGGSTARYLLDRGWPVHAFVRDPGKPAAQALRERGATLVQGDLDDAGSLRKAMAGMYGLFSVQTPLGEGGVPGEERHGKLVADIAHETGIEHMVHSSVGGAERPEGVHWRESKLRIEERIGEHDLPVTFLRPAYFMENLNTDMFPPKMAGDRLVYRRGLAPGVPLQMIAANDIGYFAADAFDAPEEFIGAKVELAGDELTGEQIAEVFQRHTGIPTSFESISMEELKETNPWQATAYDWLNRIGYTADLPTLRKQFPGLLTLEQWLGSTGWKPLPAE</sequence>
<dbReference type="Gene3D" id="3.40.50.720">
    <property type="entry name" value="NAD(P)-binding Rossmann-like Domain"/>
    <property type="match status" value="1"/>
</dbReference>
<gene>
    <name evidence="4" type="ORF">Acy02nite_77690</name>
</gene>
<feature type="domain" description="NmrA-like" evidence="3">
    <location>
        <begin position="7"/>
        <end position="246"/>
    </location>
</feature>
<comment type="similarity">
    <text evidence="1">Belongs to the NmrA-type oxidoreductase family.</text>
</comment>
<dbReference type="SUPFAM" id="SSF51735">
    <property type="entry name" value="NAD(P)-binding Rossmann-fold domains"/>
    <property type="match status" value="1"/>
</dbReference>
<comment type="caution">
    <text evidence="4">The sequence shown here is derived from an EMBL/GenBank/DDBJ whole genome shotgun (WGS) entry which is preliminary data.</text>
</comment>
<dbReference type="AlphaFoldDB" id="A0A919IR18"/>
<accession>A0A919IR18</accession>
<dbReference type="Proteomes" id="UP000619479">
    <property type="component" value="Unassembled WGS sequence"/>
</dbReference>
<name>A0A919IR18_9ACTN</name>
<proteinExistence type="inferred from homology"/>
<dbReference type="RefSeq" id="WP_239175595.1">
    <property type="nucleotide sequence ID" value="NZ_BAAAUC010000024.1"/>
</dbReference>
<evidence type="ECO:0000313" key="4">
    <source>
        <dbReference type="EMBL" id="GID69888.1"/>
    </source>
</evidence>
<evidence type="ECO:0000259" key="3">
    <source>
        <dbReference type="Pfam" id="PF05368"/>
    </source>
</evidence>
<keyword evidence="5" id="KW-1185">Reference proteome</keyword>
<dbReference type="CDD" id="cd05251">
    <property type="entry name" value="NmrA_like_SDR_a"/>
    <property type="match status" value="1"/>
</dbReference>
<dbReference type="Gene3D" id="3.90.25.10">
    <property type="entry name" value="UDP-galactose 4-epimerase, domain 1"/>
    <property type="match status" value="1"/>
</dbReference>
<protein>
    <submittedName>
        <fullName evidence="4">NmrA family transcriptional regulator</fullName>
    </submittedName>
</protein>
<evidence type="ECO:0000256" key="1">
    <source>
        <dbReference type="ARBA" id="ARBA00006328"/>
    </source>
</evidence>
<evidence type="ECO:0000313" key="5">
    <source>
        <dbReference type="Proteomes" id="UP000619479"/>
    </source>
</evidence>
<evidence type="ECO:0000256" key="2">
    <source>
        <dbReference type="ARBA" id="ARBA00022857"/>
    </source>
</evidence>
<dbReference type="InterPro" id="IPR036291">
    <property type="entry name" value="NAD(P)-bd_dom_sf"/>
</dbReference>
<dbReference type="PANTHER" id="PTHR42748:SF7">
    <property type="entry name" value="NMRA LIKE REDOX SENSOR 1-RELATED"/>
    <property type="match status" value="1"/>
</dbReference>
<dbReference type="InterPro" id="IPR008030">
    <property type="entry name" value="NmrA-like"/>
</dbReference>
<keyword evidence="2" id="KW-0521">NADP</keyword>
<dbReference type="EMBL" id="BOMH01000068">
    <property type="protein sequence ID" value="GID69888.1"/>
    <property type="molecule type" value="Genomic_DNA"/>
</dbReference>
<dbReference type="PANTHER" id="PTHR42748">
    <property type="entry name" value="NITROGEN METABOLITE REPRESSION PROTEIN NMRA FAMILY MEMBER"/>
    <property type="match status" value="1"/>
</dbReference>
<organism evidence="4 5">
    <name type="scientific">Actinoplanes cyaneus</name>
    <dbReference type="NCBI Taxonomy" id="52696"/>
    <lineage>
        <taxon>Bacteria</taxon>
        <taxon>Bacillati</taxon>
        <taxon>Actinomycetota</taxon>
        <taxon>Actinomycetes</taxon>
        <taxon>Micromonosporales</taxon>
        <taxon>Micromonosporaceae</taxon>
        <taxon>Actinoplanes</taxon>
    </lineage>
</organism>